<evidence type="ECO:0000313" key="2">
    <source>
        <dbReference type="RefSeq" id="XP_075102891.1"/>
    </source>
</evidence>
<proteinExistence type="predicted"/>
<organism evidence="1 2">
    <name type="scientific">Nicotiana tabacum</name>
    <name type="common">Common tobacco</name>
    <dbReference type="NCBI Taxonomy" id="4097"/>
    <lineage>
        <taxon>Eukaryota</taxon>
        <taxon>Viridiplantae</taxon>
        <taxon>Streptophyta</taxon>
        <taxon>Embryophyta</taxon>
        <taxon>Tracheophyta</taxon>
        <taxon>Spermatophyta</taxon>
        <taxon>Magnoliopsida</taxon>
        <taxon>eudicotyledons</taxon>
        <taxon>Gunneridae</taxon>
        <taxon>Pentapetalae</taxon>
        <taxon>asterids</taxon>
        <taxon>lamiids</taxon>
        <taxon>Solanales</taxon>
        <taxon>Solanaceae</taxon>
        <taxon>Nicotianoideae</taxon>
        <taxon>Nicotianeae</taxon>
        <taxon>Nicotiana</taxon>
    </lineage>
</organism>
<gene>
    <name evidence="2" type="primary">LOC142177593</name>
</gene>
<reference evidence="2" key="2">
    <citation type="submission" date="2025-08" db="UniProtKB">
        <authorList>
            <consortium name="RefSeq"/>
        </authorList>
    </citation>
    <scope>IDENTIFICATION</scope>
    <source>
        <tissue evidence="2">Leaf</tissue>
    </source>
</reference>
<name>A0AC58U095_TOBAC</name>
<dbReference type="RefSeq" id="XP_075102891.1">
    <property type="nucleotide sequence ID" value="XM_075246790.1"/>
</dbReference>
<evidence type="ECO:0000313" key="1">
    <source>
        <dbReference type="Proteomes" id="UP000790787"/>
    </source>
</evidence>
<sequence>MNQAYATIVSDGSQKSMAANAGILGSNPGTNVGTYDTTLYTRTTEKFKKSYNLYCDYCKLKGHTKENYYKLVGYPQDFKPKMRRGTVNNGNNAAYNVVTDHGATQTDQLGYNEYTIVAQQNFLCQHKCHCASSSANVAGIYNALLASSSSKWIIDIEATSHMVADIDMIDSSTARQPQHPKKVYMTNGDLELFSGKMKEIGRESCGLYIFECSETKRKEDIMLAARSEDSQMNLNMADVAPLHKRFGHVSTKVLKKPIHVNADIIASKLDKCIVCPCAKQTRLPFPTSIKSSDCFDLIHMDLWDPYRIATYDGNKYFLTIVTDYSRMTWVFLLKLKSDNGKKKAQTNPRSYKSYQIPSYSVDTHLVTKSSYTNLTQPEYKRSSRDKQPPIWMKDFVCLNVHQEVPYAISKYVSYEQLSSTYQAYIATTSIETKLTSYKEDIRDPRWIETMKAEIDALQTNYTRDIVDFKSQGKNKPVCRLIKSLYGLKEASRQWNAKLTEALLRNQFQQSQLDHSLFIKRTSEKVIIVLVYVDDMAIIGDNLKLIVETKTILQQTFKMKDLGDMKYFLGIEFTRSKKGVLMHQRKYVLELISEVGLSAAKPAITPLDTNIKLTIVLGHHLIY</sequence>
<protein>
    <submittedName>
        <fullName evidence="2">Uncharacterized protein LOC142177593</fullName>
    </submittedName>
</protein>
<accession>A0AC58U095</accession>
<keyword evidence="1" id="KW-1185">Reference proteome</keyword>
<dbReference type="Proteomes" id="UP000790787">
    <property type="component" value="Chromosome 3"/>
</dbReference>
<reference evidence="1" key="1">
    <citation type="journal article" date="2014" name="Nat. Commun.">
        <title>The tobacco genome sequence and its comparison with those of tomato and potato.</title>
        <authorList>
            <person name="Sierro N."/>
            <person name="Battey J.N."/>
            <person name="Ouadi S."/>
            <person name="Bakaher N."/>
            <person name="Bovet L."/>
            <person name="Willig A."/>
            <person name="Goepfert S."/>
            <person name="Peitsch M.C."/>
            <person name="Ivanov N.V."/>
        </authorList>
    </citation>
    <scope>NUCLEOTIDE SEQUENCE [LARGE SCALE GENOMIC DNA]</scope>
</reference>